<evidence type="ECO:0000259" key="1">
    <source>
        <dbReference type="PROSITE" id="PS51186"/>
    </source>
</evidence>
<dbReference type="Gene3D" id="3.40.630.30">
    <property type="match status" value="1"/>
</dbReference>
<accession>A0A6H1UIW3</accession>
<dbReference type="RefSeq" id="WP_168661848.1">
    <property type="nucleotide sequence ID" value="NZ_CP051180.1"/>
</dbReference>
<evidence type="ECO:0000313" key="2">
    <source>
        <dbReference type="EMBL" id="QIZ78156.1"/>
    </source>
</evidence>
<dbReference type="AlphaFoldDB" id="A0A6H1UIW3"/>
<feature type="domain" description="N-acetyltransferase" evidence="1">
    <location>
        <begin position="12"/>
        <end position="176"/>
    </location>
</feature>
<proteinExistence type="predicted"/>
<sequence>MPGLEVARSSTLSLHQFDDSDAAAFKLMNDQPKVLEFTGDKPFASEAEAALFLRNYDHYQQHGFGRWSIYLHDGRYGGFCGLRQTINSGGSSEIDLGYRVPLELWGRGIATDAGRLALQLGFEQFKLPQIVAHAMPANPGSVQVLRKLGMHPISEFSDEHGHWQTFCLTHAQWSSR</sequence>
<gene>
    <name evidence="2" type="ORF">HER31_15360</name>
</gene>
<dbReference type="Proteomes" id="UP000501602">
    <property type="component" value="Chromosome"/>
</dbReference>
<keyword evidence="3" id="KW-1185">Reference proteome</keyword>
<dbReference type="PROSITE" id="PS51186">
    <property type="entry name" value="GNAT"/>
    <property type="match status" value="1"/>
</dbReference>
<dbReference type="PANTHER" id="PTHR43792">
    <property type="entry name" value="GNAT FAMILY, PUTATIVE (AFU_ORTHOLOGUE AFUA_3G00765)-RELATED-RELATED"/>
    <property type="match status" value="1"/>
</dbReference>
<dbReference type="Pfam" id="PF13302">
    <property type="entry name" value="Acetyltransf_3"/>
    <property type="match status" value="1"/>
</dbReference>
<dbReference type="InterPro" id="IPR051531">
    <property type="entry name" value="N-acetyltransferase"/>
</dbReference>
<organism evidence="2 3">
    <name type="scientific">Ferrimonas lipolytica</name>
    <dbReference type="NCBI Taxonomy" id="2724191"/>
    <lineage>
        <taxon>Bacteria</taxon>
        <taxon>Pseudomonadati</taxon>
        <taxon>Pseudomonadota</taxon>
        <taxon>Gammaproteobacteria</taxon>
        <taxon>Alteromonadales</taxon>
        <taxon>Ferrimonadaceae</taxon>
        <taxon>Ferrimonas</taxon>
    </lineage>
</organism>
<reference evidence="2 3" key="1">
    <citation type="submission" date="2020-04" db="EMBL/GenBank/DDBJ databases">
        <title>Ferrimonas sp. S7 isolated from sea water.</title>
        <authorList>
            <person name="Bae S.S."/>
            <person name="Baek K."/>
        </authorList>
    </citation>
    <scope>NUCLEOTIDE SEQUENCE [LARGE SCALE GENOMIC DNA]</scope>
    <source>
        <strain evidence="2 3">S7</strain>
    </source>
</reference>
<dbReference type="KEGG" id="fes:HER31_15360"/>
<dbReference type="GO" id="GO:0016747">
    <property type="term" value="F:acyltransferase activity, transferring groups other than amino-acyl groups"/>
    <property type="evidence" value="ECO:0007669"/>
    <property type="project" value="InterPro"/>
</dbReference>
<dbReference type="PANTHER" id="PTHR43792:SF1">
    <property type="entry name" value="N-ACETYLTRANSFERASE DOMAIN-CONTAINING PROTEIN"/>
    <property type="match status" value="1"/>
</dbReference>
<dbReference type="SUPFAM" id="SSF55729">
    <property type="entry name" value="Acyl-CoA N-acyltransferases (Nat)"/>
    <property type="match status" value="1"/>
</dbReference>
<dbReference type="EMBL" id="CP051180">
    <property type="protein sequence ID" value="QIZ78156.1"/>
    <property type="molecule type" value="Genomic_DNA"/>
</dbReference>
<protein>
    <submittedName>
        <fullName evidence="2">GNAT family N-acetyltransferase</fullName>
    </submittedName>
</protein>
<dbReference type="InterPro" id="IPR016181">
    <property type="entry name" value="Acyl_CoA_acyltransferase"/>
</dbReference>
<keyword evidence="2" id="KW-0808">Transferase</keyword>
<evidence type="ECO:0000313" key="3">
    <source>
        <dbReference type="Proteomes" id="UP000501602"/>
    </source>
</evidence>
<dbReference type="InterPro" id="IPR000182">
    <property type="entry name" value="GNAT_dom"/>
</dbReference>
<name>A0A6H1UIW3_9GAMM</name>